<dbReference type="AlphaFoldDB" id="A0A0A9B2K1"/>
<sequence length="83" mass="9537">MPVFLRSHKGPDNKISMSLVWSCLAWDVTRNAVKSGLNPEALWETSEEDQEGCYSDSPKPEQSTARWNRGKPGHVSRKRRRRP</sequence>
<name>A0A0A9B2K1_ARUDO</name>
<dbReference type="EMBL" id="GBRH01241517">
    <property type="protein sequence ID" value="JAD56378.1"/>
    <property type="molecule type" value="Transcribed_RNA"/>
</dbReference>
<feature type="compositionally biased region" description="Basic residues" evidence="1">
    <location>
        <begin position="68"/>
        <end position="83"/>
    </location>
</feature>
<accession>A0A0A9B2K1</accession>
<reference evidence="2" key="1">
    <citation type="submission" date="2014-09" db="EMBL/GenBank/DDBJ databases">
        <authorList>
            <person name="Magalhaes I.L.F."/>
            <person name="Oliveira U."/>
            <person name="Santos F.R."/>
            <person name="Vidigal T.H.D.A."/>
            <person name="Brescovit A.D."/>
            <person name="Santos A.J."/>
        </authorList>
    </citation>
    <scope>NUCLEOTIDE SEQUENCE</scope>
    <source>
        <tissue evidence="2">Shoot tissue taken approximately 20 cm above the soil surface</tissue>
    </source>
</reference>
<reference evidence="2" key="2">
    <citation type="journal article" date="2015" name="Data Brief">
        <title>Shoot transcriptome of the giant reed, Arundo donax.</title>
        <authorList>
            <person name="Barrero R.A."/>
            <person name="Guerrero F.D."/>
            <person name="Moolhuijzen P."/>
            <person name="Goolsby J.A."/>
            <person name="Tidwell J."/>
            <person name="Bellgard S.E."/>
            <person name="Bellgard M.I."/>
        </authorList>
    </citation>
    <scope>NUCLEOTIDE SEQUENCE</scope>
    <source>
        <tissue evidence="2">Shoot tissue taken approximately 20 cm above the soil surface</tissue>
    </source>
</reference>
<organism evidence="2">
    <name type="scientific">Arundo donax</name>
    <name type="common">Giant reed</name>
    <name type="synonym">Donax arundinaceus</name>
    <dbReference type="NCBI Taxonomy" id="35708"/>
    <lineage>
        <taxon>Eukaryota</taxon>
        <taxon>Viridiplantae</taxon>
        <taxon>Streptophyta</taxon>
        <taxon>Embryophyta</taxon>
        <taxon>Tracheophyta</taxon>
        <taxon>Spermatophyta</taxon>
        <taxon>Magnoliopsida</taxon>
        <taxon>Liliopsida</taxon>
        <taxon>Poales</taxon>
        <taxon>Poaceae</taxon>
        <taxon>PACMAD clade</taxon>
        <taxon>Arundinoideae</taxon>
        <taxon>Arundineae</taxon>
        <taxon>Arundo</taxon>
    </lineage>
</organism>
<proteinExistence type="predicted"/>
<evidence type="ECO:0000313" key="2">
    <source>
        <dbReference type="EMBL" id="JAD56378.1"/>
    </source>
</evidence>
<protein>
    <submittedName>
        <fullName evidence="2">Uncharacterized protein</fullName>
    </submittedName>
</protein>
<feature type="region of interest" description="Disordered" evidence="1">
    <location>
        <begin position="43"/>
        <end position="83"/>
    </location>
</feature>
<evidence type="ECO:0000256" key="1">
    <source>
        <dbReference type="SAM" id="MobiDB-lite"/>
    </source>
</evidence>